<organism evidence="14">
    <name type="scientific">Octactis speculum</name>
    <dbReference type="NCBI Taxonomy" id="3111310"/>
    <lineage>
        <taxon>Eukaryota</taxon>
        <taxon>Sar</taxon>
        <taxon>Stramenopiles</taxon>
        <taxon>Ochrophyta</taxon>
        <taxon>Dictyochophyceae</taxon>
        <taxon>Dictyochales</taxon>
        <taxon>Dictyochaceae</taxon>
        <taxon>Octactis</taxon>
    </lineage>
</organism>
<evidence type="ECO:0000259" key="13">
    <source>
        <dbReference type="PROSITE" id="PS51371"/>
    </source>
</evidence>
<name>A0A7S2CPI8_9STRA</name>
<evidence type="ECO:0000256" key="9">
    <source>
        <dbReference type="ARBA" id="ARBA00023214"/>
    </source>
</evidence>
<evidence type="ECO:0000256" key="11">
    <source>
        <dbReference type="RuleBase" id="RU361221"/>
    </source>
</evidence>
<dbReference type="AlphaFoldDB" id="A0A7S2CPI8"/>
<feature type="compositionally biased region" description="Gly residues" evidence="12">
    <location>
        <begin position="543"/>
        <end position="553"/>
    </location>
</feature>
<comment type="caution">
    <text evidence="11">Lacks conserved residue(s) required for the propagation of feature annotation.</text>
</comment>
<dbReference type="InterPro" id="IPR000644">
    <property type="entry name" value="CBS_dom"/>
</dbReference>
<evidence type="ECO:0000256" key="6">
    <source>
        <dbReference type="ARBA" id="ARBA00023065"/>
    </source>
</evidence>
<evidence type="ECO:0000256" key="5">
    <source>
        <dbReference type="ARBA" id="ARBA00022989"/>
    </source>
</evidence>
<dbReference type="SUPFAM" id="SSF81340">
    <property type="entry name" value="Clc chloride channel"/>
    <property type="match status" value="1"/>
</dbReference>
<dbReference type="InterPro" id="IPR001807">
    <property type="entry name" value="ClC"/>
</dbReference>
<protein>
    <recommendedName>
        <fullName evidence="11">Chloride channel protein</fullName>
    </recommendedName>
</protein>
<evidence type="ECO:0000256" key="8">
    <source>
        <dbReference type="ARBA" id="ARBA00023136"/>
    </source>
</evidence>
<feature type="transmembrane region" description="Helical" evidence="11">
    <location>
        <begin position="174"/>
        <end position="196"/>
    </location>
</feature>
<evidence type="ECO:0000256" key="10">
    <source>
        <dbReference type="PROSITE-ProRule" id="PRU00703"/>
    </source>
</evidence>
<evidence type="ECO:0000256" key="1">
    <source>
        <dbReference type="ARBA" id="ARBA00004141"/>
    </source>
</evidence>
<keyword evidence="2 11" id="KW-0813">Transport</keyword>
<dbReference type="CDD" id="cd04591">
    <property type="entry name" value="CBS_pair_voltage-gated_CLC_euk_bac"/>
    <property type="match status" value="1"/>
</dbReference>
<evidence type="ECO:0000256" key="4">
    <source>
        <dbReference type="ARBA" id="ARBA00022737"/>
    </source>
</evidence>
<dbReference type="InterPro" id="IPR014743">
    <property type="entry name" value="Cl-channel_core"/>
</dbReference>
<dbReference type="SMART" id="SM00116">
    <property type="entry name" value="CBS"/>
    <property type="match status" value="2"/>
</dbReference>
<accession>A0A7S2CPI8</accession>
<dbReference type="SUPFAM" id="SSF54631">
    <property type="entry name" value="CBS-domain pair"/>
    <property type="match status" value="1"/>
</dbReference>
<dbReference type="GO" id="GO:0005254">
    <property type="term" value="F:chloride channel activity"/>
    <property type="evidence" value="ECO:0007669"/>
    <property type="project" value="UniProtKB-UniRule"/>
</dbReference>
<keyword evidence="7 10" id="KW-0129">CBS domain</keyword>
<comment type="subcellular location">
    <subcellularLocation>
        <location evidence="1 11">Membrane</location>
        <topology evidence="1 11">Multi-pass membrane protein</topology>
    </subcellularLocation>
</comment>
<comment type="similarity">
    <text evidence="11">Belongs to the chloride channel (TC 2.A.49) family.</text>
</comment>
<dbReference type="Pfam" id="PF00571">
    <property type="entry name" value="CBS"/>
    <property type="match status" value="1"/>
</dbReference>
<keyword evidence="4" id="KW-0677">Repeat</keyword>
<feature type="transmembrane region" description="Helical" evidence="11">
    <location>
        <begin position="236"/>
        <end position="261"/>
    </location>
</feature>
<evidence type="ECO:0000256" key="2">
    <source>
        <dbReference type="ARBA" id="ARBA00022448"/>
    </source>
</evidence>
<reference evidence="14" key="1">
    <citation type="submission" date="2021-01" db="EMBL/GenBank/DDBJ databases">
        <authorList>
            <person name="Corre E."/>
            <person name="Pelletier E."/>
            <person name="Niang G."/>
            <person name="Scheremetjew M."/>
            <person name="Finn R."/>
            <person name="Kale V."/>
            <person name="Holt S."/>
            <person name="Cochrane G."/>
            <person name="Meng A."/>
            <person name="Brown T."/>
            <person name="Cohen L."/>
        </authorList>
    </citation>
    <scope>NUCLEOTIDE SEQUENCE</scope>
    <source>
        <strain evidence="14">CCMP1381</strain>
    </source>
</reference>
<dbReference type="GO" id="GO:0016020">
    <property type="term" value="C:membrane"/>
    <property type="evidence" value="ECO:0007669"/>
    <property type="project" value="UniProtKB-SubCell"/>
</dbReference>
<sequence length="559" mass="62404">MMTVYTLYVVRTTETWWNQPDETSMFSFGEFYSLTADKINYSVWELFIFIVLGSMGGFIGALFNFLNERLSLWRKKALVHPRSRTIEALTISLAMSCVAYGAPLFWNKCIIRPIESPKDAWSNQERELIEQLVSFQCKPNEYNEVASLFFTDSDTAIKQLFHFREIGENDQHTFSAGALFLFWSLYTAMACITYGLAVPSGLFVPSLLSGAAMGRFCGHVLHKLDGSSGTFADSGTYALVGAAAGLGGMARMTISLAVILLEATGDMQYVLPLMLALMAARFVGNMFNAGLYDIHIKLKRIPFLEGDLPIDALDAELTAGHVMSSGCVTMQPMMRVGALQSILSSCDHDCFPVVDPQRGDILVGTILRRTICVLLKHQAWFPEDAMHCDDDLDMSKANLAKKQPSAWAWRSQKQGKSSAFPVGWDEIGQLYPRFPEIWQVRITPQERELVVDLRPYINSGAYVVHHTASVNRAYRLFRTMGLRHLPVTDLHNRVVGMITRKDMTNEQLKERVTELDTQSRQHKKYRATTTTTCSVRRPHSAREGGGGGGGGGNTDPNTL</sequence>
<dbReference type="Pfam" id="PF00654">
    <property type="entry name" value="Voltage_CLC"/>
    <property type="match status" value="1"/>
</dbReference>
<feature type="region of interest" description="Disordered" evidence="12">
    <location>
        <begin position="516"/>
        <end position="559"/>
    </location>
</feature>
<keyword evidence="6 11" id="KW-0406">Ion transport</keyword>
<proteinExistence type="inferred from homology"/>
<evidence type="ECO:0000256" key="7">
    <source>
        <dbReference type="ARBA" id="ARBA00023122"/>
    </source>
</evidence>
<feature type="transmembrane region" description="Helical" evidence="11">
    <location>
        <begin position="46"/>
        <end position="66"/>
    </location>
</feature>
<evidence type="ECO:0000313" key="14">
    <source>
        <dbReference type="EMBL" id="CAD9431753.1"/>
    </source>
</evidence>
<dbReference type="PANTHER" id="PTHR11689">
    <property type="entry name" value="CHLORIDE CHANNEL PROTEIN CLC FAMILY MEMBER"/>
    <property type="match status" value="1"/>
</dbReference>
<feature type="domain" description="CBS" evidence="13">
    <location>
        <begin position="457"/>
        <end position="514"/>
    </location>
</feature>
<keyword evidence="5 11" id="KW-1133">Transmembrane helix</keyword>
<dbReference type="Gene3D" id="3.10.580.10">
    <property type="entry name" value="CBS-domain"/>
    <property type="match status" value="2"/>
</dbReference>
<feature type="transmembrane region" description="Helical" evidence="11">
    <location>
        <begin position="267"/>
        <end position="291"/>
    </location>
</feature>
<dbReference type="InterPro" id="IPR046342">
    <property type="entry name" value="CBS_dom_sf"/>
</dbReference>
<gene>
    <name evidence="14" type="ORF">DSPE1174_LOCUS16207</name>
</gene>
<dbReference type="EMBL" id="HBGS01031656">
    <property type="protein sequence ID" value="CAD9431753.1"/>
    <property type="molecule type" value="Transcribed_RNA"/>
</dbReference>
<keyword evidence="8 11" id="KW-0472">Membrane</keyword>
<keyword evidence="3 11" id="KW-0812">Transmembrane</keyword>
<dbReference type="Gene3D" id="1.10.3080.10">
    <property type="entry name" value="Clc chloride channel"/>
    <property type="match status" value="1"/>
</dbReference>
<keyword evidence="9 11" id="KW-0868">Chloride</keyword>
<evidence type="ECO:0000256" key="12">
    <source>
        <dbReference type="SAM" id="MobiDB-lite"/>
    </source>
</evidence>
<dbReference type="PRINTS" id="PR00762">
    <property type="entry name" value="CLCHANNEL"/>
</dbReference>
<dbReference type="PROSITE" id="PS51371">
    <property type="entry name" value="CBS"/>
    <property type="match status" value="1"/>
</dbReference>
<evidence type="ECO:0000256" key="3">
    <source>
        <dbReference type="ARBA" id="ARBA00022692"/>
    </source>
</evidence>
<dbReference type="InterPro" id="IPR051280">
    <property type="entry name" value="Cl-channel/antiporter"/>
</dbReference>
<dbReference type="PANTHER" id="PTHR11689:SF136">
    <property type="entry name" value="H(+)_CL(-) EXCHANGE TRANSPORTER 7"/>
    <property type="match status" value="1"/>
</dbReference>